<evidence type="ECO:0000256" key="2">
    <source>
        <dbReference type="ARBA" id="ARBA00022475"/>
    </source>
</evidence>
<gene>
    <name evidence="8" type="ORF">SAMN05444170_4282</name>
</gene>
<feature type="transmembrane region" description="Helical" evidence="6">
    <location>
        <begin position="175"/>
        <end position="194"/>
    </location>
</feature>
<dbReference type="Proteomes" id="UP000184096">
    <property type="component" value="Chromosome I"/>
</dbReference>
<comment type="subcellular location">
    <subcellularLocation>
        <location evidence="1">Cell membrane</location>
        <topology evidence="1">Multi-pass membrane protein</topology>
    </subcellularLocation>
</comment>
<feature type="transmembrane region" description="Helical" evidence="6">
    <location>
        <begin position="99"/>
        <end position="117"/>
    </location>
</feature>
<dbReference type="SUPFAM" id="SSF53649">
    <property type="entry name" value="Alkaline phosphatase-like"/>
    <property type="match status" value="1"/>
</dbReference>
<sequence>MPALLRRQMHCGFVTIKLHFYDTASGARASPCAGWSSPAKAWLRRAALSSMAIPPQSGPAATSAAAGLAAVSTWRWLAVAAPHLAALAIMLATEVDFSARFGFLLTWAFLNCFWIALLRRPALSGALSLTLVVVLILLSRLKHDIAQMTANFVDLMVIDRDTAAFLFTIFPDLRWSVIAAALVTLPLMAALWWLDPFRFRRLPSLACALGCLVGLVGYSMAFPEEAWRGYFDDGYVSKFARSGVTAVSDFLQYGYMESDAVADGHLKTPLVNSCHPTRQLPNIILIHDESSFDIRLADGVKVPAGYGSHFKSFDGKARKFLAEGNGGPSWFTEYNVLAGLSSRSFGRFAYFVTRIASGRVERGLPLSLRRCGYNTLSLYPAFGAFMGARNFQLTTGIQHFYDAQDLGASEIEPDSFFYDKALGLMSKHSSSSPLFTFVYLSANHFPWEPRFRPDLMPTWRDTGNGPVVDEYLRRQAMSVSDYAAFIASLKKQFPGKPFLIVRYGDHQPEFSPHLLDPGLDQAGIGKKLERYDPRYFATYYAIDAVNFAPVASPAVMDTIDGPYLPLVIQEAAGVPLDPSFTEQKEIMLRCQGLFYGCKSGAEARRFNSLLIDAGLIQGL</sequence>
<evidence type="ECO:0000256" key="5">
    <source>
        <dbReference type="ARBA" id="ARBA00023136"/>
    </source>
</evidence>
<dbReference type="GO" id="GO:0005886">
    <property type="term" value="C:plasma membrane"/>
    <property type="evidence" value="ECO:0007669"/>
    <property type="project" value="UniProtKB-SubCell"/>
</dbReference>
<dbReference type="InterPro" id="IPR000917">
    <property type="entry name" value="Sulfatase_N"/>
</dbReference>
<accession>A0A1M7UBX6</accession>
<keyword evidence="2" id="KW-1003">Cell membrane</keyword>
<feature type="transmembrane region" description="Helical" evidence="6">
    <location>
        <begin position="122"/>
        <end position="141"/>
    </location>
</feature>
<dbReference type="PANTHER" id="PTHR47371:SF3">
    <property type="entry name" value="PHOSPHOGLYCEROL TRANSFERASE I"/>
    <property type="match status" value="1"/>
</dbReference>
<proteinExistence type="predicted"/>
<evidence type="ECO:0000313" key="8">
    <source>
        <dbReference type="EMBL" id="SHN80340.1"/>
    </source>
</evidence>
<dbReference type="GO" id="GO:0016740">
    <property type="term" value="F:transferase activity"/>
    <property type="evidence" value="ECO:0007669"/>
    <property type="project" value="UniProtKB-KW"/>
</dbReference>
<keyword evidence="9" id="KW-1185">Reference proteome</keyword>
<name>A0A1M7UBX6_9BRAD</name>
<evidence type="ECO:0000259" key="7">
    <source>
        <dbReference type="Pfam" id="PF00884"/>
    </source>
</evidence>
<feature type="domain" description="Sulfatase N-terminal" evidence="7">
    <location>
        <begin position="336"/>
        <end position="512"/>
    </location>
</feature>
<keyword evidence="3 6" id="KW-0812">Transmembrane</keyword>
<dbReference type="AlphaFoldDB" id="A0A1M7UBX6"/>
<evidence type="ECO:0000256" key="6">
    <source>
        <dbReference type="SAM" id="Phobius"/>
    </source>
</evidence>
<keyword evidence="8" id="KW-0808">Transferase</keyword>
<dbReference type="InterPro" id="IPR017850">
    <property type="entry name" value="Alkaline_phosphatase_core_sf"/>
</dbReference>
<reference evidence="9" key="1">
    <citation type="submission" date="2016-11" db="EMBL/GenBank/DDBJ databases">
        <authorList>
            <person name="Varghese N."/>
            <person name="Submissions S."/>
        </authorList>
    </citation>
    <scope>NUCLEOTIDE SEQUENCE [LARGE SCALE GENOMIC DNA]</scope>
    <source>
        <strain evidence="9">GAS401</strain>
    </source>
</reference>
<dbReference type="EMBL" id="LT670849">
    <property type="protein sequence ID" value="SHN80340.1"/>
    <property type="molecule type" value="Genomic_DNA"/>
</dbReference>
<evidence type="ECO:0000256" key="1">
    <source>
        <dbReference type="ARBA" id="ARBA00004651"/>
    </source>
</evidence>
<protein>
    <submittedName>
        <fullName evidence="8">Phosphoglycerol transferase MdoB</fullName>
    </submittedName>
</protein>
<evidence type="ECO:0000256" key="3">
    <source>
        <dbReference type="ARBA" id="ARBA00022692"/>
    </source>
</evidence>
<evidence type="ECO:0000313" key="9">
    <source>
        <dbReference type="Proteomes" id="UP000184096"/>
    </source>
</evidence>
<evidence type="ECO:0000256" key="4">
    <source>
        <dbReference type="ARBA" id="ARBA00022989"/>
    </source>
</evidence>
<keyword evidence="4 6" id="KW-1133">Transmembrane helix</keyword>
<dbReference type="Gene3D" id="3.40.720.10">
    <property type="entry name" value="Alkaline Phosphatase, subunit A"/>
    <property type="match status" value="1"/>
</dbReference>
<keyword evidence="5 6" id="KW-0472">Membrane</keyword>
<organism evidence="8 9">
    <name type="scientific">Bradyrhizobium erythrophlei</name>
    <dbReference type="NCBI Taxonomy" id="1437360"/>
    <lineage>
        <taxon>Bacteria</taxon>
        <taxon>Pseudomonadati</taxon>
        <taxon>Pseudomonadota</taxon>
        <taxon>Alphaproteobacteria</taxon>
        <taxon>Hyphomicrobiales</taxon>
        <taxon>Nitrobacteraceae</taxon>
        <taxon>Bradyrhizobium</taxon>
    </lineage>
</organism>
<dbReference type="PANTHER" id="PTHR47371">
    <property type="entry name" value="LIPOTEICHOIC ACID SYNTHASE"/>
    <property type="match status" value="1"/>
</dbReference>
<dbReference type="Pfam" id="PF00884">
    <property type="entry name" value="Sulfatase"/>
    <property type="match status" value="1"/>
</dbReference>
<dbReference type="InterPro" id="IPR050448">
    <property type="entry name" value="OpgB/LTA_synthase_biosynth"/>
</dbReference>